<dbReference type="Proteomes" id="UP000479000">
    <property type="component" value="Unassembled WGS sequence"/>
</dbReference>
<sequence>SKDIKPRTNLSSTTVRTKSEKEFKAPGKEQLTINSEHTKPKILTSSHNPKKIGEQVKEKDRLTLRKCKSWTESIEEEDEEKEKVEELKVYACVLHPLSEKRSFESSLSQANGRKRSLSVSKSFETLPRTYIIGKAIAENPHTKEEVQDEVADKPNCTCPERSNDCSEDQTSEMVSDNIYQHGDADNSWKLLPVTHAGLDGRTKQDGTKLIAPLLAIEYLPAIITAENNEYMPEKEVDDGRKDSLKTDSARGMPLSSGDWSDFLKNEYPEVRNCDQDHAASDFLNWCSNNHCMDGRSYAKQPDASEASFSFEDTHNSFLNEFQAYLEKSGASDAHDTFDHCYYAPPKHYSHVQEIVEIKDASTTVDDFLDYLAENYSDNVSSSFSQVKDKAVQTIYRECTSSEVESDGSSRTNVISTSQFSDLKQAKSDSCLLKSSAEFGAEHVFIVGSNGSLSSLRKSEPEDELGLLENPNRLAKTPDCQKNIIDVDSGLCTSEDRFPKDDEPKESHGGEFLAGYDILKMPYLNDMIGYLIGAKPNPNLTNLINVATINNLSSFVNHRNNVEENTDRPKTAVLRCHELVQVHFPCLQCEERELEVATKLLNCMTEASCQTLAMNDFKEDVRDLPNPEFNPNSKAYADVQVPNHRECYTIEESSDSAPTESSPCLNNEDDTSEWDISESNCSLCSQDSELYRNESRNFMRKRTVKYYETVEYRETKEGASTIKTTIKQLPPLKNPPKYIIAKTIKKEIQPLSPERRQSKRENCYTKDTGECLKLPPIKRRFERHPWLVQLDVAKYDPFASAEQQMLELFGGPIAPSSTKHPAPATATPTNEEIAEAVHQPTAKSLSSTDQSPDHFPTSAFAIYTPNNNNDRPSSNDSVKSESKENNNDSKSDGTLSPPPNEPIDNRKNFSLSNLSLCSIISIDSIDCNRNPIGLKSYAMRDEPLQRSCSAVEGKSGRNRVKVNMQQMLYGFDAPAQPLSPSRSSGTVNLETCEAELIVSMMEFEKMLNNSPIPNYESPSPPSNDLSDKPSNGHLEATEKMSPSNELQDANRNMVPVSIDSAYGSLTRAAGDGDAIPTEPSKFCHECGTKYPVPKAKFCCNCGIRRLAVFWSCHSNILCPVQSQLFHAQENAVDMYKQTLDEIRQITTDVLKALSLNDKRICKEDADLVLNRVLTFEKHAAMRTEFAIKLLQDVRKIVELNVDACTADFVTKNMLMRKVEYFSKLLNTFCPGIVRPDVDCPAATVRRQPRARSQ</sequence>
<feature type="region of interest" description="Disordered" evidence="1">
    <location>
        <begin position="145"/>
        <end position="170"/>
    </location>
</feature>
<feature type="region of interest" description="Disordered" evidence="1">
    <location>
        <begin position="1008"/>
        <end position="1048"/>
    </location>
</feature>
<reference evidence="2 3" key="1">
    <citation type="submission" date="2020-02" db="EMBL/GenBank/DDBJ databases">
        <authorList>
            <person name="Ferguson B K."/>
        </authorList>
    </citation>
    <scope>NUCLEOTIDE SEQUENCE [LARGE SCALE GENOMIC DNA]</scope>
</reference>
<name>A0A6H5HBK9_9HEMI</name>
<feature type="non-terminal residue" evidence="2">
    <location>
        <position position="1"/>
    </location>
</feature>
<evidence type="ECO:0000313" key="3">
    <source>
        <dbReference type="Proteomes" id="UP000479000"/>
    </source>
</evidence>
<feature type="compositionally biased region" description="Polar residues" evidence="1">
    <location>
        <begin position="840"/>
        <end position="849"/>
    </location>
</feature>
<dbReference type="EMBL" id="CADCXU010026427">
    <property type="protein sequence ID" value="CAB0013274.1"/>
    <property type="molecule type" value="Genomic_DNA"/>
</dbReference>
<proteinExistence type="predicted"/>
<feature type="compositionally biased region" description="Basic and acidic residues" evidence="1">
    <location>
        <begin position="17"/>
        <end position="27"/>
    </location>
</feature>
<dbReference type="OrthoDB" id="6623692at2759"/>
<feature type="compositionally biased region" description="Basic and acidic residues" evidence="1">
    <location>
        <begin position="877"/>
        <end position="890"/>
    </location>
</feature>
<keyword evidence="3" id="KW-1185">Reference proteome</keyword>
<feature type="region of interest" description="Disordered" evidence="1">
    <location>
        <begin position="835"/>
        <end position="907"/>
    </location>
</feature>
<organism evidence="2 3">
    <name type="scientific">Nesidiocoris tenuis</name>
    <dbReference type="NCBI Taxonomy" id="355587"/>
    <lineage>
        <taxon>Eukaryota</taxon>
        <taxon>Metazoa</taxon>
        <taxon>Ecdysozoa</taxon>
        <taxon>Arthropoda</taxon>
        <taxon>Hexapoda</taxon>
        <taxon>Insecta</taxon>
        <taxon>Pterygota</taxon>
        <taxon>Neoptera</taxon>
        <taxon>Paraneoptera</taxon>
        <taxon>Hemiptera</taxon>
        <taxon>Heteroptera</taxon>
        <taxon>Panheteroptera</taxon>
        <taxon>Cimicomorpha</taxon>
        <taxon>Miridae</taxon>
        <taxon>Dicyphina</taxon>
        <taxon>Nesidiocoris</taxon>
    </lineage>
</organism>
<protein>
    <submittedName>
        <fullName evidence="2">Uncharacterized protein</fullName>
    </submittedName>
</protein>
<gene>
    <name evidence="2" type="ORF">NTEN_LOCUS17885</name>
</gene>
<evidence type="ECO:0000313" key="2">
    <source>
        <dbReference type="EMBL" id="CAB0013274.1"/>
    </source>
</evidence>
<feature type="region of interest" description="Disordered" evidence="1">
    <location>
        <begin position="650"/>
        <end position="670"/>
    </location>
</feature>
<feature type="compositionally biased region" description="Low complexity" evidence="1">
    <location>
        <begin position="864"/>
        <end position="876"/>
    </location>
</feature>
<evidence type="ECO:0000256" key="1">
    <source>
        <dbReference type="SAM" id="MobiDB-lite"/>
    </source>
</evidence>
<feature type="compositionally biased region" description="Polar residues" evidence="1">
    <location>
        <begin position="654"/>
        <end position="664"/>
    </location>
</feature>
<feature type="region of interest" description="Disordered" evidence="1">
    <location>
        <begin position="1"/>
        <end position="56"/>
    </location>
</feature>
<dbReference type="AlphaFoldDB" id="A0A6H5HBK9"/>
<accession>A0A6H5HBK9</accession>
<feature type="compositionally biased region" description="Polar residues" evidence="1">
    <location>
        <begin position="1039"/>
        <end position="1048"/>
    </location>
</feature>